<feature type="domain" description="BON" evidence="1">
    <location>
        <begin position="105"/>
        <end position="173"/>
    </location>
</feature>
<accession>A0A8D5JLZ9</accession>
<dbReference type="AlphaFoldDB" id="A0A8D5JLZ9"/>
<sequence>MFKQIDKKLQLATCVAAVMVVLSFQETAIGAGSTNTNNDAPVNSAFEKLDANHDGKLNIEEVAPDKDLTENFVKVDANQDGAIQIDEFNSYKSANEQKQIVAFLDDSALTAKIKAELVKDNGIKGLNISVETHKGEVILSGFVENNTQIRRAIDIATSIQGVQSVKNGLLIKG</sequence>
<dbReference type="InterPro" id="IPR051686">
    <property type="entry name" value="Lipoprotein_DolP"/>
</dbReference>
<evidence type="ECO:0000313" key="2">
    <source>
        <dbReference type="EMBL" id="BCM25360.1"/>
    </source>
</evidence>
<dbReference type="EMBL" id="AP024110">
    <property type="protein sequence ID" value="BCM25360.1"/>
    <property type="molecule type" value="Genomic_DNA"/>
</dbReference>
<dbReference type="SMART" id="SM00749">
    <property type="entry name" value="BON"/>
    <property type="match status" value="1"/>
</dbReference>
<dbReference type="Gene3D" id="1.10.238.10">
    <property type="entry name" value="EF-hand"/>
    <property type="match status" value="1"/>
</dbReference>
<name>A0A8D5JLZ9_9PROT</name>
<dbReference type="SUPFAM" id="SSF47473">
    <property type="entry name" value="EF-hand"/>
    <property type="match status" value="1"/>
</dbReference>
<protein>
    <recommendedName>
        <fullName evidence="1">BON domain-containing protein</fullName>
    </recommendedName>
</protein>
<dbReference type="GO" id="GO:0005509">
    <property type="term" value="F:calcium ion binding"/>
    <property type="evidence" value="ECO:0007669"/>
    <property type="project" value="InterPro"/>
</dbReference>
<dbReference type="PROSITE" id="PS00018">
    <property type="entry name" value="EF_HAND_1"/>
    <property type="match status" value="1"/>
</dbReference>
<dbReference type="InterPro" id="IPR007055">
    <property type="entry name" value="BON_dom"/>
</dbReference>
<dbReference type="PROSITE" id="PS50914">
    <property type="entry name" value="BON"/>
    <property type="match status" value="1"/>
</dbReference>
<proteinExistence type="predicted"/>
<dbReference type="PANTHER" id="PTHR34606:SF16">
    <property type="entry name" value="BON DOMAIN-CONTAINING PROTEIN"/>
    <property type="match status" value="1"/>
</dbReference>
<dbReference type="KEGG" id="mpau:ZMTM_16190"/>
<dbReference type="InterPro" id="IPR014004">
    <property type="entry name" value="Transpt-assoc_nodulatn_dom_bac"/>
</dbReference>
<dbReference type="Gene3D" id="3.30.1340.30">
    <property type="match status" value="1"/>
</dbReference>
<dbReference type="PANTHER" id="PTHR34606">
    <property type="entry name" value="BON DOMAIN-CONTAINING PROTEIN"/>
    <property type="match status" value="1"/>
</dbReference>
<dbReference type="Pfam" id="PF13202">
    <property type="entry name" value="EF-hand_5"/>
    <property type="match status" value="2"/>
</dbReference>
<dbReference type="Pfam" id="PF04972">
    <property type="entry name" value="BON"/>
    <property type="match status" value="1"/>
</dbReference>
<organism evidence="2 3">
    <name type="scientific">Methyloradius palustris</name>
    <dbReference type="NCBI Taxonomy" id="2778876"/>
    <lineage>
        <taxon>Bacteria</taxon>
        <taxon>Pseudomonadati</taxon>
        <taxon>Pseudomonadota</taxon>
        <taxon>Betaproteobacteria</taxon>
        <taxon>Nitrosomonadales</taxon>
        <taxon>Methylophilaceae</taxon>
        <taxon>Methyloradius</taxon>
    </lineage>
</organism>
<evidence type="ECO:0000313" key="3">
    <source>
        <dbReference type="Proteomes" id="UP000826722"/>
    </source>
</evidence>
<dbReference type="InterPro" id="IPR011992">
    <property type="entry name" value="EF-hand-dom_pair"/>
</dbReference>
<evidence type="ECO:0000259" key="1">
    <source>
        <dbReference type="PROSITE" id="PS50914"/>
    </source>
</evidence>
<dbReference type="InterPro" id="IPR002048">
    <property type="entry name" value="EF_hand_dom"/>
</dbReference>
<dbReference type="InterPro" id="IPR018247">
    <property type="entry name" value="EF_Hand_1_Ca_BS"/>
</dbReference>
<dbReference type="Proteomes" id="UP000826722">
    <property type="component" value="Chromosome"/>
</dbReference>
<keyword evidence="3" id="KW-1185">Reference proteome</keyword>
<gene>
    <name evidence="2" type="ORF">ZMTM_16190</name>
</gene>
<reference evidence="2" key="1">
    <citation type="journal article" date="2021" name="Arch. Microbiol.">
        <title>Methyloradius palustris gen. nov., sp. nov., a methanol-oxidizing bacterium isolated from snow.</title>
        <authorList>
            <person name="Miyadera T."/>
            <person name="Kojima H."/>
            <person name="Fukui M."/>
        </authorList>
    </citation>
    <scope>NUCLEOTIDE SEQUENCE</scope>
    <source>
        <strain evidence="2">Zm11</strain>
    </source>
</reference>
<dbReference type="RefSeq" id="WP_221763456.1">
    <property type="nucleotide sequence ID" value="NZ_AP024110.1"/>
</dbReference>